<evidence type="ECO:0000313" key="2">
    <source>
        <dbReference type="EMBL" id="CAI9299460.1"/>
    </source>
</evidence>
<name>A0AA35ZV49_LACSI</name>
<gene>
    <name evidence="2" type="ORF">LSALG_LOCUS38172</name>
</gene>
<dbReference type="EMBL" id="OX465084">
    <property type="protein sequence ID" value="CAI9299460.1"/>
    <property type="molecule type" value="Genomic_DNA"/>
</dbReference>
<feature type="region of interest" description="Disordered" evidence="1">
    <location>
        <begin position="51"/>
        <end position="112"/>
    </location>
</feature>
<dbReference type="Proteomes" id="UP001177003">
    <property type="component" value="Chromosome 8"/>
</dbReference>
<feature type="compositionally biased region" description="Basic and acidic residues" evidence="1">
    <location>
        <begin position="55"/>
        <end position="112"/>
    </location>
</feature>
<evidence type="ECO:0000256" key="1">
    <source>
        <dbReference type="SAM" id="MobiDB-lite"/>
    </source>
</evidence>
<keyword evidence="3" id="KW-1185">Reference proteome</keyword>
<reference evidence="2" key="1">
    <citation type="submission" date="2023-04" db="EMBL/GenBank/DDBJ databases">
        <authorList>
            <person name="Vijverberg K."/>
            <person name="Xiong W."/>
            <person name="Schranz E."/>
        </authorList>
    </citation>
    <scope>NUCLEOTIDE SEQUENCE</scope>
</reference>
<proteinExistence type="predicted"/>
<organism evidence="2 3">
    <name type="scientific">Lactuca saligna</name>
    <name type="common">Willowleaf lettuce</name>
    <dbReference type="NCBI Taxonomy" id="75948"/>
    <lineage>
        <taxon>Eukaryota</taxon>
        <taxon>Viridiplantae</taxon>
        <taxon>Streptophyta</taxon>
        <taxon>Embryophyta</taxon>
        <taxon>Tracheophyta</taxon>
        <taxon>Spermatophyta</taxon>
        <taxon>Magnoliopsida</taxon>
        <taxon>eudicotyledons</taxon>
        <taxon>Gunneridae</taxon>
        <taxon>Pentapetalae</taxon>
        <taxon>asterids</taxon>
        <taxon>campanulids</taxon>
        <taxon>Asterales</taxon>
        <taxon>Asteraceae</taxon>
        <taxon>Cichorioideae</taxon>
        <taxon>Cichorieae</taxon>
        <taxon>Lactucinae</taxon>
        <taxon>Lactuca</taxon>
    </lineage>
</organism>
<sequence length="160" mass="18748">MINIRLHLITDILLRFKDSHGGFMWCAGVGRINRAPLEEDAEMLFSPSFISKNGVRSDRDKERGTREIRDKDRDKDRSREDRNGKGRDEDRERERERDIDRGGDSDRERDRVRIPVMAHHIPGNSCYKHNIQGGNNLVERTYESDVNGNKFNTRVHTIRC</sequence>
<accession>A0AA35ZV49</accession>
<dbReference type="AlphaFoldDB" id="A0AA35ZV49"/>
<evidence type="ECO:0000313" key="3">
    <source>
        <dbReference type="Proteomes" id="UP001177003"/>
    </source>
</evidence>
<protein>
    <submittedName>
        <fullName evidence="2">Uncharacterized protein</fullName>
    </submittedName>
</protein>